<evidence type="ECO:0000313" key="15">
    <source>
        <dbReference type="EMBL" id="MCF4141534.1"/>
    </source>
</evidence>
<dbReference type="PANTHER" id="PTHR42945:SF1">
    <property type="entry name" value="HISTIDINE BIOSYNTHESIS BIFUNCTIONAL PROTEIN HIS7"/>
    <property type="match status" value="1"/>
</dbReference>
<comment type="pathway">
    <text evidence="3 13">Amino-acid biosynthesis; L-histidine biosynthesis; L-histidine from 5-phospho-alpha-D-ribose 1-diphosphate: step 3/9.</text>
</comment>
<accession>A0ABS9ELG2</accession>
<dbReference type="InterPro" id="IPR023019">
    <property type="entry name" value="His_synth_HisIE"/>
</dbReference>
<dbReference type="Pfam" id="PF01503">
    <property type="entry name" value="PRA-PH"/>
    <property type="match status" value="1"/>
</dbReference>
<dbReference type="GO" id="GO:0004636">
    <property type="term" value="F:phosphoribosyl-ATP diphosphatase activity"/>
    <property type="evidence" value="ECO:0007669"/>
    <property type="project" value="UniProtKB-EC"/>
</dbReference>
<evidence type="ECO:0000256" key="5">
    <source>
        <dbReference type="ARBA" id="ARBA00007731"/>
    </source>
</evidence>
<keyword evidence="9 13" id="KW-0378">Hydrolase</keyword>
<dbReference type="HAMAP" id="MF_01019">
    <property type="entry name" value="HisIE"/>
    <property type="match status" value="1"/>
</dbReference>
<name>A0ABS9ELG2_9BACT</name>
<feature type="region of interest" description="Phosphoribosyl-AMP cyclohydrolase" evidence="13">
    <location>
        <begin position="1"/>
        <end position="114"/>
    </location>
</feature>
<evidence type="ECO:0000259" key="14">
    <source>
        <dbReference type="Pfam" id="PF01502"/>
    </source>
</evidence>
<evidence type="ECO:0000256" key="9">
    <source>
        <dbReference type="ARBA" id="ARBA00022801"/>
    </source>
</evidence>
<dbReference type="InterPro" id="IPR008179">
    <property type="entry name" value="HisE"/>
</dbReference>
<evidence type="ECO:0000256" key="13">
    <source>
        <dbReference type="HAMAP-Rule" id="MF_01019"/>
    </source>
</evidence>
<keyword evidence="7 13" id="KW-0028">Amino-acid biosynthesis</keyword>
<dbReference type="NCBIfam" id="TIGR03188">
    <property type="entry name" value="histidine_hisI"/>
    <property type="match status" value="1"/>
</dbReference>
<dbReference type="EC" id="3.5.4.19" evidence="13"/>
<keyword evidence="16" id="KW-1185">Reference proteome</keyword>
<comment type="similarity">
    <text evidence="6 13">In the N-terminal section; belongs to the PRA-CH family.</text>
</comment>
<dbReference type="InterPro" id="IPR002496">
    <property type="entry name" value="PRib_AMP_CycHydrolase_dom"/>
</dbReference>
<evidence type="ECO:0000256" key="2">
    <source>
        <dbReference type="ARBA" id="ARBA00001460"/>
    </source>
</evidence>
<comment type="subcellular location">
    <subcellularLocation>
        <location evidence="13">Cytoplasm</location>
    </subcellularLocation>
</comment>
<dbReference type="GO" id="GO:0004635">
    <property type="term" value="F:phosphoribosyl-AMP cyclohydrolase activity"/>
    <property type="evidence" value="ECO:0007669"/>
    <property type="project" value="UniProtKB-EC"/>
</dbReference>
<dbReference type="NCBIfam" id="NF000768">
    <property type="entry name" value="PRK00051.1"/>
    <property type="match status" value="1"/>
</dbReference>
<dbReference type="SUPFAM" id="SSF141734">
    <property type="entry name" value="HisI-like"/>
    <property type="match status" value="1"/>
</dbReference>
<comment type="caution">
    <text evidence="15">The sequence shown here is derived from an EMBL/GenBank/DDBJ whole genome shotgun (WGS) entry which is preliminary data.</text>
</comment>
<dbReference type="RefSeq" id="WP_236097989.1">
    <property type="nucleotide sequence ID" value="NZ_JAKGUD010000001.1"/>
</dbReference>
<dbReference type="Gene3D" id="3.10.20.810">
    <property type="entry name" value="Phosphoribosyl-AMP cyclohydrolase"/>
    <property type="match status" value="1"/>
</dbReference>
<dbReference type="InterPro" id="IPR038019">
    <property type="entry name" value="PRib_AMP_CycHydrolase_sf"/>
</dbReference>
<dbReference type="PANTHER" id="PTHR42945">
    <property type="entry name" value="HISTIDINE BIOSYNTHESIS BIFUNCTIONAL PROTEIN"/>
    <property type="match status" value="1"/>
</dbReference>
<comment type="similarity">
    <text evidence="5 13">In the C-terminal section; belongs to the PRA-PH family.</text>
</comment>
<evidence type="ECO:0000256" key="6">
    <source>
        <dbReference type="ARBA" id="ARBA00008299"/>
    </source>
</evidence>
<dbReference type="CDD" id="cd11534">
    <property type="entry name" value="NTP-PPase_HisIE_like"/>
    <property type="match status" value="1"/>
</dbReference>
<dbReference type="Proteomes" id="UP001200430">
    <property type="component" value="Unassembled WGS sequence"/>
</dbReference>
<dbReference type="EMBL" id="JAKGUD010000001">
    <property type="protein sequence ID" value="MCF4141534.1"/>
    <property type="molecule type" value="Genomic_DNA"/>
</dbReference>
<keyword evidence="8 13" id="KW-0547">Nucleotide-binding</keyword>
<comment type="catalytic activity">
    <reaction evidence="2 13">
        <text>1-(5-phospho-beta-D-ribosyl)-ATP + H2O = 1-(5-phospho-beta-D-ribosyl)-5'-AMP + diphosphate + H(+)</text>
        <dbReference type="Rhea" id="RHEA:22828"/>
        <dbReference type="ChEBI" id="CHEBI:15377"/>
        <dbReference type="ChEBI" id="CHEBI:15378"/>
        <dbReference type="ChEBI" id="CHEBI:33019"/>
        <dbReference type="ChEBI" id="CHEBI:59457"/>
        <dbReference type="ChEBI" id="CHEBI:73183"/>
        <dbReference type="EC" id="3.6.1.31"/>
    </reaction>
</comment>
<dbReference type="Gene3D" id="1.10.287.1080">
    <property type="entry name" value="MazG-like"/>
    <property type="match status" value="1"/>
</dbReference>
<evidence type="ECO:0000313" key="16">
    <source>
        <dbReference type="Proteomes" id="UP001200430"/>
    </source>
</evidence>
<dbReference type="NCBIfam" id="NF002747">
    <property type="entry name" value="PRK02759.1"/>
    <property type="match status" value="1"/>
</dbReference>
<evidence type="ECO:0000256" key="3">
    <source>
        <dbReference type="ARBA" id="ARBA00005169"/>
    </source>
</evidence>
<evidence type="ECO:0000256" key="4">
    <source>
        <dbReference type="ARBA" id="ARBA00005204"/>
    </source>
</evidence>
<keyword evidence="13" id="KW-0963">Cytoplasm</keyword>
<sequence>MKPEDIKYGSDGLVPVVIQDADSGEVLMLAYGNEESMRLTLERGEMVFYSRSRKEIWHKGMTSGNRLPLASLQIDCDCDAVLARVRPTGPACHTGETSCFYRFIHGNDDDSPVFLGRLWAYLKKRSQDSTEESYTARLIAGPKSRVAQKIGEEGVETALAIATEDRGQTIYEAADLVYHLLVGLLASDLSPGEIWRELKKRHRAR</sequence>
<gene>
    <name evidence="13 15" type="primary">hisIE</name>
    <name evidence="13" type="synonym">hisI</name>
    <name evidence="15" type="ORF">L2W38_01710</name>
</gene>
<comment type="catalytic activity">
    <reaction evidence="1 13">
        <text>1-(5-phospho-beta-D-ribosyl)-5'-AMP + H2O = 1-(5-phospho-beta-D-ribosyl)-5-[(5-phospho-beta-D-ribosylamino)methylideneamino]imidazole-4-carboxamide</text>
        <dbReference type="Rhea" id="RHEA:20049"/>
        <dbReference type="ChEBI" id="CHEBI:15377"/>
        <dbReference type="ChEBI" id="CHEBI:58435"/>
        <dbReference type="ChEBI" id="CHEBI:59457"/>
        <dbReference type="EC" id="3.5.4.19"/>
    </reaction>
</comment>
<evidence type="ECO:0000256" key="1">
    <source>
        <dbReference type="ARBA" id="ARBA00000024"/>
    </source>
</evidence>
<feature type="region of interest" description="Phosphoribosyl-ATP pyrophosphohydrolase" evidence="13">
    <location>
        <begin position="115"/>
        <end position="205"/>
    </location>
</feature>
<protein>
    <recommendedName>
        <fullName evidence="13">Histidine biosynthesis bifunctional protein HisIE</fullName>
    </recommendedName>
    <domain>
        <recommendedName>
            <fullName evidence="13">Phosphoribosyl-AMP cyclohydrolase</fullName>
            <shortName evidence="13">PRA-CH</shortName>
            <ecNumber evidence="13">3.5.4.19</ecNumber>
        </recommendedName>
    </domain>
    <domain>
        <recommendedName>
            <fullName evidence="13">Phosphoribosyl-ATP pyrophosphatase</fullName>
            <shortName evidence="13">PRA-PH</shortName>
            <ecNumber evidence="13">3.6.1.31</ecNumber>
        </recommendedName>
    </domain>
</protein>
<evidence type="ECO:0000256" key="8">
    <source>
        <dbReference type="ARBA" id="ARBA00022741"/>
    </source>
</evidence>
<feature type="domain" description="Phosphoribosyl-AMP cyclohydrolase" evidence="14">
    <location>
        <begin position="28"/>
        <end position="101"/>
    </location>
</feature>
<organism evidence="15 16">
    <name type="scientific">Dethiosulfovibrio marinus</name>
    <dbReference type="NCBI Taxonomy" id="133532"/>
    <lineage>
        <taxon>Bacteria</taxon>
        <taxon>Thermotogati</taxon>
        <taxon>Synergistota</taxon>
        <taxon>Synergistia</taxon>
        <taxon>Synergistales</taxon>
        <taxon>Dethiosulfovibrionaceae</taxon>
        <taxon>Dethiosulfovibrio</taxon>
    </lineage>
</organism>
<proteinExistence type="inferred from homology"/>
<dbReference type="HAMAP" id="MF_01020">
    <property type="entry name" value="HisE"/>
    <property type="match status" value="1"/>
</dbReference>
<evidence type="ECO:0000256" key="7">
    <source>
        <dbReference type="ARBA" id="ARBA00022605"/>
    </source>
</evidence>
<comment type="pathway">
    <text evidence="4 13">Amino-acid biosynthesis; L-histidine biosynthesis; L-histidine from 5-phospho-alpha-D-ribose 1-diphosphate: step 2/9.</text>
</comment>
<reference evidence="15 16" key="1">
    <citation type="submission" date="2022-01" db="EMBL/GenBank/DDBJ databases">
        <title>Dethiosulfovibrio faecalis sp. nov., a novel proteolytic, non-sulfur-reducing bacterium isolated from a marine aquaculture solid waste bioreactor.</title>
        <authorList>
            <person name="Grabowski S."/>
            <person name="Apolinario E."/>
            <person name="Schneider N."/>
            <person name="Marshall C.W."/>
            <person name="Sowers K.R."/>
        </authorList>
    </citation>
    <scope>NUCLEOTIDE SEQUENCE [LARGE SCALE GENOMIC DNA]</scope>
    <source>
        <strain evidence="15 16">DSM 12537</strain>
    </source>
</reference>
<keyword evidence="11 13" id="KW-0368">Histidine biosynthesis</keyword>
<keyword evidence="12 13" id="KW-0511">Multifunctional enzyme</keyword>
<dbReference type="EC" id="3.6.1.31" evidence="13"/>
<dbReference type="InterPro" id="IPR021130">
    <property type="entry name" value="PRib-ATP_PPHydrolase-like"/>
</dbReference>
<dbReference type="SUPFAM" id="SSF101386">
    <property type="entry name" value="all-alpha NTP pyrophosphatases"/>
    <property type="match status" value="1"/>
</dbReference>
<dbReference type="Pfam" id="PF01502">
    <property type="entry name" value="PRA-CH"/>
    <property type="match status" value="1"/>
</dbReference>
<keyword evidence="10 13" id="KW-0067">ATP-binding</keyword>
<evidence type="ECO:0000256" key="11">
    <source>
        <dbReference type="ARBA" id="ARBA00023102"/>
    </source>
</evidence>
<evidence type="ECO:0000256" key="12">
    <source>
        <dbReference type="ARBA" id="ARBA00023268"/>
    </source>
</evidence>
<evidence type="ECO:0000256" key="10">
    <source>
        <dbReference type="ARBA" id="ARBA00022840"/>
    </source>
</evidence>